<sequence length="235" mass="26250">MAHAALTNPQSLNWKDVGFTLGVWAFVVLLDLKVAVKLILSSTLLEFQLCMGRNGVRPSDLLKYLPAVNMKKHKGIPGVYQIIAYHLATGCWAVYTGCTKDLGTIKDHEACNLYRVLGSGCWDVHYRVVAVCPSKYQYLWSYLVESTIMMQAGSVEGFANNSHLQKMVELALTDNVIMVDDGDNPLPLSDYLNPALVPEPDRRARVVVFRPDAFKDKFIPLNRELPLSSPRPGIR</sequence>
<keyword evidence="2" id="KW-1185">Reference proteome</keyword>
<name>A0AA38WZ93_9EURO</name>
<evidence type="ECO:0000313" key="1">
    <source>
        <dbReference type="EMBL" id="KAJ9603870.1"/>
    </source>
</evidence>
<accession>A0AA38WZ93</accession>
<dbReference type="AlphaFoldDB" id="A0AA38WZ93"/>
<comment type="caution">
    <text evidence="1">The sequence shown here is derived from an EMBL/GenBank/DDBJ whole genome shotgun (WGS) entry which is preliminary data.</text>
</comment>
<dbReference type="EMBL" id="JAPDRK010000020">
    <property type="protein sequence ID" value="KAJ9603870.1"/>
    <property type="molecule type" value="Genomic_DNA"/>
</dbReference>
<dbReference type="Proteomes" id="UP001172673">
    <property type="component" value="Unassembled WGS sequence"/>
</dbReference>
<evidence type="ECO:0000313" key="2">
    <source>
        <dbReference type="Proteomes" id="UP001172673"/>
    </source>
</evidence>
<proteinExistence type="predicted"/>
<gene>
    <name evidence="1" type="ORF">H2200_011392</name>
</gene>
<protein>
    <submittedName>
        <fullName evidence="1">Uncharacterized protein</fullName>
    </submittedName>
</protein>
<organism evidence="1 2">
    <name type="scientific">Cladophialophora chaetospira</name>
    <dbReference type="NCBI Taxonomy" id="386627"/>
    <lineage>
        <taxon>Eukaryota</taxon>
        <taxon>Fungi</taxon>
        <taxon>Dikarya</taxon>
        <taxon>Ascomycota</taxon>
        <taxon>Pezizomycotina</taxon>
        <taxon>Eurotiomycetes</taxon>
        <taxon>Chaetothyriomycetidae</taxon>
        <taxon>Chaetothyriales</taxon>
        <taxon>Herpotrichiellaceae</taxon>
        <taxon>Cladophialophora</taxon>
    </lineage>
</organism>
<reference evidence="1" key="1">
    <citation type="submission" date="2022-10" db="EMBL/GenBank/DDBJ databases">
        <title>Culturing micro-colonial fungi from biological soil crusts in the Mojave desert and describing Neophaeococcomyces mojavensis, and introducing the new genera and species Taxawa tesnikishii.</title>
        <authorList>
            <person name="Kurbessoian T."/>
            <person name="Stajich J.E."/>
        </authorList>
    </citation>
    <scope>NUCLEOTIDE SEQUENCE</scope>
    <source>
        <strain evidence="1">TK_41</strain>
    </source>
</reference>